<dbReference type="GO" id="GO:0006427">
    <property type="term" value="P:histidyl-tRNA aminoacylation"/>
    <property type="evidence" value="ECO:0007669"/>
    <property type="project" value="TreeGrafter"/>
</dbReference>
<dbReference type="InterPro" id="IPR004154">
    <property type="entry name" value="Anticodon-bd"/>
</dbReference>
<dbReference type="GO" id="GO:0003723">
    <property type="term" value="F:RNA binding"/>
    <property type="evidence" value="ECO:0007669"/>
    <property type="project" value="TreeGrafter"/>
</dbReference>
<dbReference type="AlphaFoldDB" id="E4YVZ5"/>
<dbReference type="Proteomes" id="UP000011014">
    <property type="component" value="Unassembled WGS sequence"/>
</dbReference>
<protein>
    <recommendedName>
        <fullName evidence="1">Anticodon-binding domain-containing protein</fullName>
    </recommendedName>
</protein>
<dbReference type="PANTHER" id="PTHR11476:SF7">
    <property type="entry name" value="HISTIDINE--TRNA LIGASE"/>
    <property type="match status" value="1"/>
</dbReference>
<dbReference type="PANTHER" id="PTHR11476">
    <property type="entry name" value="HISTIDYL-TRNA SYNTHETASE"/>
    <property type="match status" value="1"/>
</dbReference>
<feature type="domain" description="Anticodon-binding" evidence="1">
    <location>
        <begin position="44"/>
        <end position="122"/>
    </location>
</feature>
<feature type="non-terminal residue" evidence="2">
    <location>
        <position position="1"/>
    </location>
</feature>
<dbReference type="Pfam" id="PF03129">
    <property type="entry name" value="HGTP_anticodon"/>
    <property type="match status" value="1"/>
</dbReference>
<dbReference type="SUPFAM" id="SSF52954">
    <property type="entry name" value="Class II aaRS ABD-related"/>
    <property type="match status" value="1"/>
</dbReference>
<dbReference type="Gene3D" id="3.40.50.800">
    <property type="entry name" value="Anticodon-binding domain"/>
    <property type="match status" value="1"/>
</dbReference>
<evidence type="ECO:0000313" key="2">
    <source>
        <dbReference type="EMBL" id="CBY39630.1"/>
    </source>
</evidence>
<gene>
    <name evidence="2" type="ORF">GSOID_T00020205001</name>
</gene>
<dbReference type="GO" id="GO:0004821">
    <property type="term" value="F:histidine-tRNA ligase activity"/>
    <property type="evidence" value="ECO:0007669"/>
    <property type="project" value="TreeGrafter"/>
</dbReference>
<proteinExistence type="predicted"/>
<dbReference type="EMBL" id="FN655596">
    <property type="protein sequence ID" value="CBY39630.1"/>
    <property type="molecule type" value="Genomic_DNA"/>
</dbReference>
<dbReference type="GO" id="GO:0032543">
    <property type="term" value="P:mitochondrial translation"/>
    <property type="evidence" value="ECO:0007669"/>
    <property type="project" value="TreeGrafter"/>
</dbReference>
<accession>E4YVZ5</accession>
<organism evidence="2">
    <name type="scientific">Oikopleura dioica</name>
    <name type="common">Tunicate</name>
    <dbReference type="NCBI Taxonomy" id="34765"/>
    <lineage>
        <taxon>Eukaryota</taxon>
        <taxon>Metazoa</taxon>
        <taxon>Chordata</taxon>
        <taxon>Tunicata</taxon>
        <taxon>Appendicularia</taxon>
        <taxon>Copelata</taxon>
        <taxon>Oikopleuridae</taxon>
        <taxon>Oikopleura</taxon>
    </lineage>
</organism>
<name>E4YVZ5_OIKDI</name>
<dbReference type="GO" id="GO:0005739">
    <property type="term" value="C:mitochondrion"/>
    <property type="evidence" value="ECO:0007669"/>
    <property type="project" value="TreeGrafter"/>
</dbReference>
<reference evidence="2" key="1">
    <citation type="journal article" date="2010" name="Science">
        <title>Plasticity of animal genome architecture unmasked by rapid evolution of a pelagic tunicate.</title>
        <authorList>
            <person name="Denoeud F."/>
            <person name="Henriet S."/>
            <person name="Mungpakdee S."/>
            <person name="Aury J.M."/>
            <person name="Da Silva C."/>
            <person name="Brinkmann H."/>
            <person name="Mikhaleva J."/>
            <person name="Olsen L.C."/>
            <person name="Jubin C."/>
            <person name="Canestro C."/>
            <person name="Bouquet J.M."/>
            <person name="Danks G."/>
            <person name="Poulain J."/>
            <person name="Campsteijn C."/>
            <person name="Adamski M."/>
            <person name="Cross I."/>
            <person name="Yadetie F."/>
            <person name="Muffato M."/>
            <person name="Louis A."/>
            <person name="Butcher S."/>
            <person name="Tsagkogeorga G."/>
            <person name="Konrad A."/>
            <person name="Singh S."/>
            <person name="Jensen M.F."/>
            <person name="Cong E.H."/>
            <person name="Eikeseth-Otteraa H."/>
            <person name="Noel B."/>
            <person name="Anthouard V."/>
            <person name="Porcel B.M."/>
            <person name="Kachouri-Lafond R."/>
            <person name="Nishino A."/>
            <person name="Ugolini M."/>
            <person name="Chourrout P."/>
            <person name="Nishida H."/>
            <person name="Aasland R."/>
            <person name="Huzurbazar S."/>
            <person name="Westhof E."/>
            <person name="Delsuc F."/>
            <person name="Lehrach H."/>
            <person name="Reinhardt R."/>
            <person name="Weissenbach J."/>
            <person name="Roy S.W."/>
            <person name="Artiguenave F."/>
            <person name="Postlethwait J.H."/>
            <person name="Manak J.R."/>
            <person name="Thompson E.M."/>
            <person name="Jaillon O."/>
            <person name="Du Pasquier L."/>
            <person name="Boudinot P."/>
            <person name="Liberles D.A."/>
            <person name="Volff J.N."/>
            <person name="Philippe H."/>
            <person name="Lenhard B."/>
            <person name="Roest Crollius H."/>
            <person name="Wincker P."/>
            <person name="Chourrout D."/>
        </authorList>
    </citation>
    <scope>NUCLEOTIDE SEQUENCE [LARGE SCALE GENOMIC DNA]</scope>
</reference>
<dbReference type="InterPro" id="IPR036621">
    <property type="entry name" value="Anticodon-bd_dom_sf"/>
</dbReference>
<sequence length="125" mass="15097">LICVLMDIFMFLRQIERTVRWNKFWRRKIVHSFEAKERSFVYQNYCDTSIRHVRPEEYAQTYYKPNPKLLNDLQSCESRNIPWGIVFGEREIEEGIVLLRSIISRDEEKVTRSDLVKVLKEKLAV</sequence>
<dbReference type="GO" id="GO:0005829">
    <property type="term" value="C:cytosol"/>
    <property type="evidence" value="ECO:0007669"/>
    <property type="project" value="TreeGrafter"/>
</dbReference>
<evidence type="ECO:0000259" key="1">
    <source>
        <dbReference type="Pfam" id="PF03129"/>
    </source>
</evidence>